<evidence type="ECO:0000256" key="9">
    <source>
        <dbReference type="HAMAP-Rule" id="MF_00474"/>
    </source>
</evidence>
<geneLocation type="plastid" evidence="10"/>
<dbReference type="Gene3D" id="1.20.860.20">
    <property type="entry name" value="Photosystem I PsaK, reaction centre"/>
    <property type="match status" value="1"/>
</dbReference>
<evidence type="ECO:0000256" key="5">
    <source>
        <dbReference type="ARBA" id="ARBA00022836"/>
    </source>
</evidence>
<evidence type="ECO:0000256" key="2">
    <source>
        <dbReference type="ARBA" id="ARBA00006458"/>
    </source>
</evidence>
<dbReference type="GO" id="GO:0042651">
    <property type="term" value="C:thylakoid membrane"/>
    <property type="evidence" value="ECO:0007669"/>
    <property type="project" value="UniProtKB-UniRule"/>
</dbReference>
<evidence type="ECO:0000256" key="4">
    <source>
        <dbReference type="ARBA" id="ARBA00022692"/>
    </source>
</evidence>
<dbReference type="InterPro" id="IPR000549">
    <property type="entry name" value="PSI_PsaG/PsaK"/>
</dbReference>
<dbReference type="GO" id="GO:0015979">
    <property type="term" value="P:photosynthesis"/>
    <property type="evidence" value="ECO:0007669"/>
    <property type="project" value="UniProtKB-UniRule"/>
</dbReference>
<comment type="similarity">
    <text evidence="2 9">Belongs to the PsaG/PsaK family.</text>
</comment>
<evidence type="ECO:0000256" key="3">
    <source>
        <dbReference type="ARBA" id="ARBA00022531"/>
    </source>
</evidence>
<dbReference type="InterPro" id="IPR017492">
    <property type="entry name" value="PSI_PsaK"/>
</dbReference>
<evidence type="ECO:0000313" key="10">
    <source>
        <dbReference type="EMBL" id="WDB00024.1"/>
    </source>
</evidence>
<protein>
    <recommendedName>
        <fullName evidence="9">Photosystem I reaction center subunit PsaK</fullName>
    </recommendedName>
    <alternativeName>
        <fullName evidence="9">Photosystem I subunit X</fullName>
    </alternativeName>
</protein>
<dbReference type="InterPro" id="IPR037101">
    <property type="entry name" value="PSI_PsaK_bact"/>
</dbReference>
<dbReference type="Pfam" id="PF01241">
    <property type="entry name" value="PSI_PSAK"/>
    <property type="match status" value="1"/>
</dbReference>
<sequence>MISNIISSSSFVSDIELNTRINMIMISCNIIAILVGRYTIKLRGLTPFNNIATLKEFGMPELLATMSLGHIIGVASILGLTSIKII</sequence>
<evidence type="ECO:0000256" key="1">
    <source>
        <dbReference type="ARBA" id="ARBA00004141"/>
    </source>
</evidence>
<keyword evidence="10" id="KW-0934">Plastid</keyword>
<keyword evidence="6 9" id="KW-1133">Transmembrane helix</keyword>
<dbReference type="AlphaFoldDB" id="A0A9Y1I446"/>
<keyword evidence="7 9" id="KW-0793">Thylakoid</keyword>
<evidence type="ECO:0000256" key="7">
    <source>
        <dbReference type="ARBA" id="ARBA00023078"/>
    </source>
</evidence>
<keyword evidence="8 9" id="KW-0472">Membrane</keyword>
<dbReference type="SUPFAM" id="SSF81563">
    <property type="entry name" value="Photosystem I reaction center subunit X, PsaK"/>
    <property type="match status" value="1"/>
</dbReference>
<organism evidence="10">
    <name type="scientific">Cyanidium sp. THAL103</name>
    <dbReference type="NCBI Taxonomy" id="3027999"/>
    <lineage>
        <taxon>Eukaryota</taxon>
        <taxon>Rhodophyta</taxon>
        <taxon>Bangiophyceae</taxon>
        <taxon>Cyanidiales</taxon>
        <taxon>Cyanidiaceae</taxon>
        <taxon>Cyanidium</taxon>
    </lineage>
</organism>
<dbReference type="GO" id="GO:0009522">
    <property type="term" value="C:photosystem I"/>
    <property type="evidence" value="ECO:0007669"/>
    <property type="project" value="UniProtKB-KW"/>
</dbReference>
<proteinExistence type="inferred from homology"/>
<feature type="transmembrane region" description="Helical" evidence="9">
    <location>
        <begin position="62"/>
        <end position="83"/>
    </location>
</feature>
<reference evidence="10" key="1">
    <citation type="journal article" date="2023" name="J. Phycol.">
        <title>Revised classification of the Cyanidiophyceae based on plastid genome data with descriptions of the Cavernulicolales ord. nov. and Galdieriales ord. nov. (Rhodophyta).</title>
        <authorList>
            <person name="Park S.I."/>
            <person name="Cho C.H."/>
            <person name="Ciniglia C."/>
            <person name="Huang T.Y."/>
            <person name="Liu S.L."/>
            <person name="Bustamante D.E."/>
            <person name="Calderon M.S."/>
            <person name="Mansilla A."/>
            <person name="McDermott T."/>
            <person name="Andersen R.A."/>
            <person name="Yoon H.S."/>
        </authorList>
    </citation>
    <scope>NUCLEOTIDE SEQUENCE</scope>
</reference>
<feature type="transmembrane region" description="Helical" evidence="9">
    <location>
        <begin position="21"/>
        <end position="40"/>
    </location>
</feature>
<name>A0A9Y1I446_9RHOD</name>
<keyword evidence="3 9" id="KW-0602">Photosynthesis</keyword>
<evidence type="ECO:0000256" key="8">
    <source>
        <dbReference type="ARBA" id="ARBA00023136"/>
    </source>
</evidence>
<dbReference type="NCBIfam" id="TIGR03049">
    <property type="entry name" value="PS_I_psaK"/>
    <property type="match status" value="1"/>
</dbReference>
<accession>A0A9Y1I446</accession>
<keyword evidence="4 9" id="KW-0812">Transmembrane</keyword>
<keyword evidence="5 9" id="KW-0603">Photosystem I</keyword>
<gene>
    <name evidence="9 10" type="primary">psaK</name>
    <name evidence="10" type="ORF">CspTHAL103_099</name>
</gene>
<comment type="subcellular location">
    <subcellularLocation>
        <location evidence="9">Cellular thylakoid membrane</location>
        <topology evidence="9">Multi-pass membrane protein</topology>
    </subcellularLocation>
    <subcellularLocation>
        <location evidence="1">Membrane</location>
        <topology evidence="1">Multi-pass membrane protein</topology>
    </subcellularLocation>
</comment>
<dbReference type="EMBL" id="OP616817">
    <property type="protein sequence ID" value="WDB00024.1"/>
    <property type="molecule type" value="Genomic_DNA"/>
</dbReference>
<dbReference type="HAMAP" id="MF_00474">
    <property type="entry name" value="PSI_PsaK"/>
    <property type="match status" value="1"/>
</dbReference>
<evidence type="ECO:0000256" key="6">
    <source>
        <dbReference type="ARBA" id="ARBA00022989"/>
    </source>
</evidence>
<dbReference type="InterPro" id="IPR035982">
    <property type="entry name" value="PSI_centre_PsaK_sf"/>
</dbReference>